<dbReference type="PANTHER" id="PTHR33395:SF22">
    <property type="entry name" value="REVERSE TRANSCRIPTASE DOMAIN-CONTAINING PROTEIN"/>
    <property type="match status" value="1"/>
</dbReference>
<dbReference type="PANTHER" id="PTHR33395">
    <property type="entry name" value="TRANSCRIPTASE, PUTATIVE-RELATED-RELATED"/>
    <property type="match status" value="1"/>
</dbReference>
<evidence type="ECO:0008006" key="3">
    <source>
        <dbReference type="Google" id="ProtNLM"/>
    </source>
</evidence>
<proteinExistence type="predicted"/>
<reference evidence="1 2" key="1">
    <citation type="submission" date="2014-04" db="EMBL/GenBank/DDBJ databases">
        <title>Genome evolution of avian class.</title>
        <authorList>
            <person name="Zhang G."/>
            <person name="Li C."/>
        </authorList>
    </citation>
    <scope>NUCLEOTIDE SEQUENCE [LARGE SCALE GENOMIC DNA]</scope>
    <source>
        <strain evidence="1">BGI_N341</strain>
    </source>
</reference>
<organism evidence="1 2">
    <name type="scientific">Tyto alba</name>
    <name type="common">Barn owl</name>
    <dbReference type="NCBI Taxonomy" id="56313"/>
    <lineage>
        <taxon>Eukaryota</taxon>
        <taxon>Metazoa</taxon>
        <taxon>Chordata</taxon>
        <taxon>Craniata</taxon>
        <taxon>Vertebrata</taxon>
        <taxon>Euteleostomi</taxon>
        <taxon>Archelosauria</taxon>
        <taxon>Archosauria</taxon>
        <taxon>Dinosauria</taxon>
        <taxon>Saurischia</taxon>
        <taxon>Theropoda</taxon>
        <taxon>Coelurosauria</taxon>
        <taxon>Aves</taxon>
        <taxon>Neognathae</taxon>
        <taxon>Neoaves</taxon>
        <taxon>Telluraves</taxon>
        <taxon>Strigiformes</taxon>
        <taxon>Tytonidae</taxon>
        <taxon>Tyto</taxon>
    </lineage>
</organism>
<gene>
    <name evidence="1" type="ORF">N341_12284</name>
</gene>
<protein>
    <recommendedName>
        <fullName evidence="3">RNA-directed DNA polymerase from mobile element jockey</fullName>
    </recommendedName>
</protein>
<dbReference type="GO" id="GO:0061343">
    <property type="term" value="P:cell adhesion involved in heart morphogenesis"/>
    <property type="evidence" value="ECO:0007669"/>
    <property type="project" value="TreeGrafter"/>
</dbReference>
<dbReference type="Proteomes" id="UP000054190">
    <property type="component" value="Unassembled WGS sequence"/>
</dbReference>
<feature type="non-terminal residue" evidence="1">
    <location>
        <position position="119"/>
    </location>
</feature>
<sequence>GRDWDNEEPPTVGAHWVQDHLRDLKVHKSMGPDKMQPQILRELVDEKANPLSIIFEKLWQYSEVPTDQKRGNISSIFRKGKNKDPGNYRPVSLTSVPSKILEWILLETMLEHMEKKEVI</sequence>
<dbReference type="GO" id="GO:0007508">
    <property type="term" value="P:larval heart development"/>
    <property type="evidence" value="ECO:0007669"/>
    <property type="project" value="TreeGrafter"/>
</dbReference>
<accession>A0A093EQQ4</accession>
<evidence type="ECO:0000313" key="2">
    <source>
        <dbReference type="Proteomes" id="UP000054190"/>
    </source>
</evidence>
<keyword evidence="2" id="KW-1185">Reference proteome</keyword>
<dbReference type="EMBL" id="KK367990">
    <property type="protein sequence ID" value="KFV42078.1"/>
    <property type="molecule type" value="Genomic_DNA"/>
</dbReference>
<feature type="non-terminal residue" evidence="1">
    <location>
        <position position="1"/>
    </location>
</feature>
<evidence type="ECO:0000313" key="1">
    <source>
        <dbReference type="EMBL" id="KFV42078.1"/>
    </source>
</evidence>
<dbReference type="GO" id="GO:0031012">
    <property type="term" value="C:extracellular matrix"/>
    <property type="evidence" value="ECO:0007669"/>
    <property type="project" value="TreeGrafter"/>
</dbReference>
<name>A0A093EQQ4_TYTAL</name>
<dbReference type="AlphaFoldDB" id="A0A093EQQ4"/>